<dbReference type="RefSeq" id="WP_148089419.1">
    <property type="nucleotide sequence ID" value="NZ_RJVJ01000001.1"/>
</dbReference>
<dbReference type="Proteomes" id="UP000267408">
    <property type="component" value="Unassembled WGS sequence"/>
</dbReference>
<sequence length="328" mass="35397">MRVHRSAHKDHFTVLPNKMLQRVKLRNGPRGLLAFLLSLPDGWRMTAQQMAAITGDSLWATRKALRDLTRAGYYTVVKTRLANGRIISVQHVTDTPGQFAPGDGPPVPGPPAPSKTKEQSKETSLPPRLPEPPVIPRPHTRPEPQPQPQPQPQAQPQPQPQPQAQPQPQPQPRTAPCPPAPAPALDDRTGPAAALLLRVVRPEPRLRIGEAEAARLAPLVAHWIDLGSTPADLAAALLPGLPEHVHFPAGFIHRRLIDKRPALPATRAPLPTCPSCHDPVPRPGPCPPCGRAPDTPPAPLTGSARAFAREAVRAAQQARSRILTPAAR</sequence>
<evidence type="ECO:0000256" key="1">
    <source>
        <dbReference type="SAM" id="MobiDB-lite"/>
    </source>
</evidence>
<comment type="caution">
    <text evidence="2">The sequence shown here is derived from an EMBL/GenBank/DDBJ whole genome shotgun (WGS) entry which is preliminary data.</text>
</comment>
<proteinExistence type="predicted"/>
<reference evidence="2 3" key="1">
    <citation type="submission" date="2018-11" db="EMBL/GenBank/DDBJ databases">
        <title>Sequencing the genomes of 1000 actinobacteria strains.</title>
        <authorList>
            <person name="Klenk H.-P."/>
        </authorList>
    </citation>
    <scope>NUCLEOTIDE SEQUENCE [LARGE SCALE GENOMIC DNA]</scope>
    <source>
        <strain evidence="2 3">DSM 44780</strain>
    </source>
</reference>
<gene>
    <name evidence="2" type="ORF">EDD39_1930</name>
</gene>
<accession>A0A8G1XD15</accession>
<dbReference type="EMBL" id="RJVJ01000001">
    <property type="protein sequence ID" value="ROR43761.1"/>
    <property type="molecule type" value="Genomic_DNA"/>
</dbReference>
<name>A0A8G1XD15_9ACTN</name>
<protein>
    <recommendedName>
        <fullName evidence="4">Helix-turn-helix protein</fullName>
    </recommendedName>
</protein>
<dbReference type="AlphaFoldDB" id="A0A8G1XD15"/>
<feature type="compositionally biased region" description="Pro residues" evidence="1">
    <location>
        <begin position="103"/>
        <end position="113"/>
    </location>
</feature>
<feature type="compositionally biased region" description="Pro residues" evidence="1">
    <location>
        <begin position="143"/>
        <end position="182"/>
    </location>
</feature>
<evidence type="ECO:0000313" key="3">
    <source>
        <dbReference type="Proteomes" id="UP000267408"/>
    </source>
</evidence>
<feature type="region of interest" description="Disordered" evidence="1">
    <location>
        <begin position="94"/>
        <end position="188"/>
    </location>
</feature>
<evidence type="ECO:0000313" key="2">
    <source>
        <dbReference type="EMBL" id="ROR43761.1"/>
    </source>
</evidence>
<organism evidence="2 3">
    <name type="scientific">Kitasatospora cineracea</name>
    <dbReference type="NCBI Taxonomy" id="88074"/>
    <lineage>
        <taxon>Bacteria</taxon>
        <taxon>Bacillati</taxon>
        <taxon>Actinomycetota</taxon>
        <taxon>Actinomycetes</taxon>
        <taxon>Kitasatosporales</taxon>
        <taxon>Streptomycetaceae</taxon>
        <taxon>Kitasatospora</taxon>
    </lineage>
</organism>
<feature type="compositionally biased region" description="Pro residues" evidence="1">
    <location>
        <begin position="127"/>
        <end position="136"/>
    </location>
</feature>
<dbReference type="OrthoDB" id="9178552at2"/>
<evidence type="ECO:0008006" key="4">
    <source>
        <dbReference type="Google" id="ProtNLM"/>
    </source>
</evidence>